<comment type="similarity">
    <text evidence="5">Belongs to the ScpB family.</text>
</comment>
<evidence type="ECO:0000256" key="2">
    <source>
        <dbReference type="ARBA" id="ARBA00022618"/>
    </source>
</evidence>
<evidence type="ECO:0000256" key="3">
    <source>
        <dbReference type="ARBA" id="ARBA00022829"/>
    </source>
</evidence>
<dbReference type="InterPro" id="IPR036388">
    <property type="entry name" value="WH-like_DNA-bd_sf"/>
</dbReference>
<dbReference type="InterPro" id="IPR036390">
    <property type="entry name" value="WH_DNA-bd_sf"/>
</dbReference>
<protein>
    <recommendedName>
        <fullName evidence="5">Segregation and condensation protein B</fullName>
    </recommendedName>
</protein>
<dbReference type="SUPFAM" id="SSF46785">
    <property type="entry name" value="Winged helix' DNA-binding domain"/>
    <property type="match status" value="2"/>
</dbReference>
<evidence type="ECO:0000256" key="1">
    <source>
        <dbReference type="ARBA" id="ARBA00022490"/>
    </source>
</evidence>
<organism evidence="7 8">
    <name type="scientific">Enterococcus diestrammenae</name>
    <dbReference type="NCBI Taxonomy" id="1155073"/>
    <lineage>
        <taxon>Bacteria</taxon>
        <taxon>Bacillati</taxon>
        <taxon>Bacillota</taxon>
        <taxon>Bacilli</taxon>
        <taxon>Lactobacillales</taxon>
        <taxon>Enterococcaceae</taxon>
        <taxon>Enterococcus</taxon>
    </lineage>
</organism>
<dbReference type="EMBL" id="MAEI02000001">
    <property type="protein sequence ID" value="MEO1782422.1"/>
    <property type="molecule type" value="Genomic_DNA"/>
</dbReference>
<evidence type="ECO:0000256" key="5">
    <source>
        <dbReference type="HAMAP-Rule" id="MF_01804"/>
    </source>
</evidence>
<keyword evidence="2 5" id="KW-0132">Cell division</keyword>
<dbReference type="Pfam" id="PF04079">
    <property type="entry name" value="SMC_ScpB"/>
    <property type="match status" value="1"/>
</dbReference>
<dbReference type="PANTHER" id="PTHR34298:SF2">
    <property type="entry name" value="SEGREGATION AND CONDENSATION PROTEIN B"/>
    <property type="match status" value="1"/>
</dbReference>
<accession>A0ABV0F338</accession>
<reference evidence="7" key="1">
    <citation type="submission" date="2016-06" db="EMBL/GenBank/DDBJ databases">
        <authorList>
            <person name="Van Tyne D."/>
        </authorList>
    </citation>
    <scope>NUCLEOTIDE SEQUENCE</scope>
    <source>
        <strain evidence="7">JM9A</strain>
    </source>
</reference>
<name>A0ABV0F338_9ENTE</name>
<dbReference type="InterPro" id="IPR005234">
    <property type="entry name" value="ScpB_csome_segregation"/>
</dbReference>
<sequence>MNKKSELEALLFVVGDEGIGLEELSFLLNTKTAGVYDLIQELQKDYQESRTSALNILEVGNHFVLTTKREFAPLLKKYAQSPLANRLSQAALETLSIIAYKQPITRIEVDEIRGVQSSGSVQKLVARQLIEEKGRVDGPGRAILYGTTPYFMDYFGLKDLQELPDIQAMESELDEEMPLDLFFDRYQEELAEADTASELFQDQKRQANESETSEDEVVSSASPTFSGMQPKEIDDEEDHELMGFNLPSGNEEN</sequence>
<evidence type="ECO:0000256" key="4">
    <source>
        <dbReference type="ARBA" id="ARBA00023306"/>
    </source>
</evidence>
<keyword evidence="1 5" id="KW-0963">Cytoplasm</keyword>
<keyword evidence="8" id="KW-1185">Reference proteome</keyword>
<comment type="function">
    <text evidence="5">Participates in chromosomal partition during cell division. May act via the formation of a condensin-like complex containing Smc and ScpA that pull DNA away from mid-cell into both cell halves.</text>
</comment>
<feature type="region of interest" description="Disordered" evidence="6">
    <location>
        <begin position="197"/>
        <end position="253"/>
    </location>
</feature>
<gene>
    <name evidence="5" type="primary">scpB</name>
    <name evidence="7" type="ORF">BAU18_002016</name>
</gene>
<dbReference type="HAMAP" id="MF_01804">
    <property type="entry name" value="ScpB"/>
    <property type="match status" value="1"/>
</dbReference>
<dbReference type="Gene3D" id="1.10.10.10">
    <property type="entry name" value="Winged helix-like DNA-binding domain superfamily/Winged helix DNA-binding domain"/>
    <property type="match status" value="2"/>
</dbReference>
<dbReference type="PANTHER" id="PTHR34298">
    <property type="entry name" value="SEGREGATION AND CONDENSATION PROTEIN B"/>
    <property type="match status" value="1"/>
</dbReference>
<evidence type="ECO:0000313" key="8">
    <source>
        <dbReference type="Proteomes" id="UP001429357"/>
    </source>
</evidence>
<comment type="caution">
    <text evidence="7">The sequence shown here is derived from an EMBL/GenBank/DDBJ whole genome shotgun (WGS) entry which is preliminary data.</text>
</comment>
<dbReference type="NCBIfam" id="TIGR00281">
    <property type="entry name" value="SMC-Scp complex subunit ScpB"/>
    <property type="match status" value="1"/>
</dbReference>
<proteinExistence type="inferred from homology"/>
<evidence type="ECO:0000256" key="6">
    <source>
        <dbReference type="SAM" id="MobiDB-lite"/>
    </source>
</evidence>
<keyword evidence="3 5" id="KW-0159">Chromosome partition</keyword>
<evidence type="ECO:0000313" key="7">
    <source>
        <dbReference type="EMBL" id="MEO1782422.1"/>
    </source>
</evidence>
<dbReference type="Proteomes" id="UP001429357">
    <property type="component" value="Unassembled WGS sequence"/>
</dbReference>
<comment type="subcellular location">
    <subcellularLocation>
        <location evidence="5">Cytoplasm</location>
    </subcellularLocation>
    <text evidence="5">Associated with two foci at the outer edges of the nucleoid region in young cells, and at four foci within both cell halves in older cells.</text>
</comment>
<keyword evidence="4 5" id="KW-0131">Cell cycle</keyword>
<reference evidence="7" key="2">
    <citation type="submission" date="2024-02" db="EMBL/GenBank/DDBJ databases">
        <title>The Genome Sequence of Enterococcus diestrammenae JM9A.</title>
        <authorList>
            <person name="Earl A."/>
            <person name="Manson A."/>
            <person name="Gilmore M."/>
            <person name="Sanders J."/>
            <person name="Shea T."/>
            <person name="Howe W."/>
            <person name="Livny J."/>
            <person name="Cuomo C."/>
            <person name="Neafsey D."/>
            <person name="Birren B."/>
        </authorList>
    </citation>
    <scope>NUCLEOTIDE SEQUENCE</scope>
    <source>
        <strain evidence="7">JM9A</strain>
    </source>
</reference>
<comment type="subunit">
    <text evidence="5">Homodimer. Homodimerization may be required to stabilize the binding of ScpA to the Smc head domains. Component of a cohesin-like complex composed of ScpA, ScpB and the Smc homodimer, in which ScpA and ScpB bind to the head domain of Smc. The presence of the three proteins is required for the association of the complex with DNA.</text>
</comment>